<dbReference type="FunFam" id="3.40.50.970:FF:000001">
    <property type="entry name" value="Pyruvate dehydrogenase E1 beta subunit"/>
    <property type="match status" value="1"/>
</dbReference>
<dbReference type="InterPro" id="IPR029061">
    <property type="entry name" value="THDP-binding"/>
</dbReference>
<dbReference type="GO" id="GO:0016491">
    <property type="term" value="F:oxidoreductase activity"/>
    <property type="evidence" value="ECO:0007669"/>
    <property type="project" value="UniProtKB-KW"/>
</dbReference>
<keyword evidence="2" id="KW-0560">Oxidoreductase</keyword>
<dbReference type="Gene3D" id="3.40.50.970">
    <property type="match status" value="1"/>
</dbReference>
<gene>
    <name evidence="5" type="ORF">E3N84_05585</name>
</gene>
<dbReference type="SMART" id="SM00861">
    <property type="entry name" value="Transket_pyr"/>
    <property type="match status" value="1"/>
</dbReference>
<accession>A0A4R8VAJ0</accession>
<comment type="cofactor">
    <cofactor evidence="1">
        <name>thiamine diphosphate</name>
        <dbReference type="ChEBI" id="CHEBI:58937"/>
    </cofactor>
</comment>
<dbReference type="Proteomes" id="UP000298488">
    <property type="component" value="Unassembled WGS sequence"/>
</dbReference>
<proteinExistence type="predicted"/>
<dbReference type="EMBL" id="SOFI01000003">
    <property type="protein sequence ID" value="TFB79565.1"/>
    <property type="molecule type" value="Genomic_DNA"/>
</dbReference>
<dbReference type="CDD" id="cd07036">
    <property type="entry name" value="TPP_PYR_E1-PDHc-beta_like"/>
    <property type="match status" value="1"/>
</dbReference>
<evidence type="ECO:0000313" key="6">
    <source>
        <dbReference type="Proteomes" id="UP000298488"/>
    </source>
</evidence>
<protein>
    <submittedName>
        <fullName evidence="5">Alpha-ketoacid dehydrogenase subunit beta</fullName>
    </submittedName>
</protein>
<dbReference type="RefSeq" id="WP_104095435.1">
    <property type="nucleotide sequence ID" value="NZ_JACHBP010000001.1"/>
</dbReference>
<dbReference type="Gene3D" id="3.40.50.920">
    <property type="match status" value="1"/>
</dbReference>
<comment type="caution">
    <text evidence="5">The sequence shown here is derived from an EMBL/GenBank/DDBJ whole genome shotgun (WGS) entry which is preliminary data.</text>
</comment>
<dbReference type="PANTHER" id="PTHR43257:SF2">
    <property type="entry name" value="PYRUVATE DEHYDROGENASE E1 COMPONENT SUBUNIT BETA"/>
    <property type="match status" value="1"/>
</dbReference>
<organism evidence="5 6">
    <name type="scientific">Terrimesophilobacter mesophilus</name>
    <dbReference type="NCBI Taxonomy" id="433647"/>
    <lineage>
        <taxon>Bacteria</taxon>
        <taxon>Bacillati</taxon>
        <taxon>Actinomycetota</taxon>
        <taxon>Actinomycetes</taxon>
        <taxon>Micrococcales</taxon>
        <taxon>Microbacteriaceae</taxon>
        <taxon>Terrimesophilobacter</taxon>
    </lineage>
</organism>
<keyword evidence="3" id="KW-0786">Thiamine pyrophosphate</keyword>
<keyword evidence="6" id="KW-1185">Reference proteome</keyword>
<dbReference type="PANTHER" id="PTHR43257">
    <property type="entry name" value="PYRUVATE DEHYDROGENASE E1 COMPONENT BETA SUBUNIT"/>
    <property type="match status" value="1"/>
</dbReference>
<dbReference type="FunFam" id="3.40.50.920:FF:000001">
    <property type="entry name" value="Pyruvate dehydrogenase E1 beta subunit"/>
    <property type="match status" value="1"/>
</dbReference>
<dbReference type="InterPro" id="IPR033248">
    <property type="entry name" value="Transketolase_C"/>
</dbReference>
<sequence length="337" mass="35297">MVDEVVEGTETKVMTYAEAIRDALRVAIAEDDRVFMMGEDVGIYGGAFGVTGELINEVGTERLRDTTISELGIVGAGVGAAITGMRPIVELQFSDFSAQAMDQIANQAAKIHFMLGGAVNVPLVIRAPGGSGTGAAAQHSQSLETWFVHIPGLKVVMPATPDDAKGLLLAALDDPNPVVVLEHKLLYKTSGDVRVGDARTPLGVAAIRREGKDLTIVATGVMVSRAMEAAEQLAAAGVDATVIDPRTLKPLDSKTILASVTATGRVLLVQEAAGTLGFMSEVAAIIAESETFAHLRAPVRRLSGLDIPIPYAPKLERAAVPQVEDIVAAATALVTEW</sequence>
<dbReference type="SUPFAM" id="SSF52518">
    <property type="entry name" value="Thiamin diphosphate-binding fold (THDP-binding)"/>
    <property type="match status" value="1"/>
</dbReference>
<dbReference type="NCBIfam" id="NF006667">
    <property type="entry name" value="PRK09212.1"/>
    <property type="match status" value="1"/>
</dbReference>
<dbReference type="OrthoDB" id="3457658at2"/>
<dbReference type="Pfam" id="PF02779">
    <property type="entry name" value="Transket_pyr"/>
    <property type="match status" value="1"/>
</dbReference>
<evidence type="ECO:0000256" key="2">
    <source>
        <dbReference type="ARBA" id="ARBA00023002"/>
    </source>
</evidence>
<name>A0A4R8VAJ0_9MICO</name>
<reference evidence="5 6" key="1">
    <citation type="submission" date="2019-03" db="EMBL/GenBank/DDBJ databases">
        <title>Genomics of glacier-inhabiting Cryobacterium strains.</title>
        <authorList>
            <person name="Liu Q."/>
            <person name="Xin Y.-H."/>
        </authorList>
    </citation>
    <scope>NUCLEOTIDE SEQUENCE [LARGE SCALE GENOMIC DNA]</scope>
    <source>
        <strain evidence="5 6">CGMCC 1.10440</strain>
    </source>
</reference>
<dbReference type="AlphaFoldDB" id="A0A4R8VAJ0"/>
<dbReference type="InterPro" id="IPR009014">
    <property type="entry name" value="Transketo_C/PFOR_II"/>
</dbReference>
<evidence type="ECO:0000313" key="5">
    <source>
        <dbReference type="EMBL" id="TFB79565.1"/>
    </source>
</evidence>
<dbReference type="SUPFAM" id="SSF52922">
    <property type="entry name" value="TK C-terminal domain-like"/>
    <property type="match status" value="1"/>
</dbReference>
<evidence type="ECO:0000259" key="4">
    <source>
        <dbReference type="SMART" id="SM00861"/>
    </source>
</evidence>
<evidence type="ECO:0000256" key="3">
    <source>
        <dbReference type="ARBA" id="ARBA00023052"/>
    </source>
</evidence>
<dbReference type="Pfam" id="PF02780">
    <property type="entry name" value="Transketolase_C"/>
    <property type="match status" value="1"/>
</dbReference>
<evidence type="ECO:0000256" key="1">
    <source>
        <dbReference type="ARBA" id="ARBA00001964"/>
    </source>
</evidence>
<dbReference type="GO" id="GO:0000287">
    <property type="term" value="F:magnesium ion binding"/>
    <property type="evidence" value="ECO:0007669"/>
    <property type="project" value="UniProtKB-ARBA"/>
</dbReference>
<dbReference type="InterPro" id="IPR005475">
    <property type="entry name" value="Transketolase-like_Pyr-bd"/>
</dbReference>
<feature type="domain" description="Transketolase-like pyrimidine-binding" evidence="4">
    <location>
        <begin position="14"/>
        <end position="189"/>
    </location>
</feature>